<feature type="domain" description="Semialdehyde dehydrogenase NAD-binding" evidence="8">
    <location>
        <begin position="3"/>
        <end position="141"/>
    </location>
</feature>
<dbReference type="InterPro" id="IPR000706">
    <property type="entry name" value="AGPR_type-1"/>
</dbReference>
<dbReference type="InterPro" id="IPR036291">
    <property type="entry name" value="NAD(P)-bd_dom_sf"/>
</dbReference>
<dbReference type="SUPFAM" id="SSF55347">
    <property type="entry name" value="Glyceraldehyde-3-phosphate dehydrogenase-like, C-terminal domain"/>
    <property type="match status" value="1"/>
</dbReference>
<dbReference type="GO" id="GO:0003942">
    <property type="term" value="F:N-acetyl-gamma-glutamyl-phosphate reductase activity"/>
    <property type="evidence" value="ECO:0007669"/>
    <property type="project" value="UniProtKB-EC"/>
</dbReference>
<dbReference type="GO" id="GO:0070401">
    <property type="term" value="F:NADP+ binding"/>
    <property type="evidence" value="ECO:0007669"/>
    <property type="project" value="InterPro"/>
</dbReference>
<proteinExistence type="inferred from homology"/>
<keyword evidence="5" id="KW-0521">NADP</keyword>
<dbReference type="EC" id="1.2.1.38" evidence="2"/>
<dbReference type="InterPro" id="IPR000534">
    <property type="entry name" value="Semialdehyde_DH_NAD-bd"/>
</dbReference>
<dbReference type="AlphaFoldDB" id="A0A0W8FQD3"/>
<evidence type="ECO:0000259" key="8">
    <source>
        <dbReference type="SMART" id="SM00859"/>
    </source>
</evidence>
<dbReference type="EMBL" id="LNQE01000919">
    <property type="protein sequence ID" value="KUG23141.1"/>
    <property type="molecule type" value="Genomic_DNA"/>
</dbReference>
<dbReference type="Gene3D" id="3.40.50.720">
    <property type="entry name" value="NAD(P)-binding Rossmann-like Domain"/>
    <property type="match status" value="1"/>
</dbReference>
<evidence type="ECO:0000256" key="4">
    <source>
        <dbReference type="ARBA" id="ARBA00022605"/>
    </source>
</evidence>
<organism evidence="9">
    <name type="scientific">hydrocarbon metagenome</name>
    <dbReference type="NCBI Taxonomy" id="938273"/>
    <lineage>
        <taxon>unclassified sequences</taxon>
        <taxon>metagenomes</taxon>
        <taxon>ecological metagenomes</taxon>
    </lineage>
</organism>
<evidence type="ECO:0000256" key="2">
    <source>
        <dbReference type="ARBA" id="ARBA00013072"/>
    </source>
</evidence>
<comment type="caution">
    <text evidence="9">The sequence shown here is derived from an EMBL/GenBank/DDBJ whole genome shotgun (WGS) entry which is preliminary data.</text>
</comment>
<protein>
    <recommendedName>
        <fullName evidence="2">N-acetyl-gamma-glutamyl-phosphate reductase</fullName>
        <ecNumber evidence="2">1.2.1.38</ecNumber>
    </recommendedName>
</protein>
<accession>A0A0W8FQD3</accession>
<dbReference type="InterPro" id="IPR023013">
    <property type="entry name" value="AGPR_AS"/>
</dbReference>
<dbReference type="PANTHER" id="PTHR32338:SF10">
    <property type="entry name" value="N-ACETYL-GAMMA-GLUTAMYL-PHOSPHATE REDUCTASE, CHLOROPLASTIC-RELATED"/>
    <property type="match status" value="1"/>
</dbReference>
<gene>
    <name evidence="9" type="ORF">ASZ90_007068</name>
</gene>
<name>A0A0W8FQD3_9ZZZZ</name>
<dbReference type="SUPFAM" id="SSF51735">
    <property type="entry name" value="NAD(P)-binding Rossmann-fold domains"/>
    <property type="match status" value="1"/>
</dbReference>
<dbReference type="Pfam" id="PF01118">
    <property type="entry name" value="Semialdhyde_dh"/>
    <property type="match status" value="1"/>
</dbReference>
<evidence type="ECO:0000256" key="3">
    <source>
        <dbReference type="ARBA" id="ARBA00022571"/>
    </source>
</evidence>
<evidence type="ECO:0000313" key="9">
    <source>
        <dbReference type="EMBL" id="KUG23141.1"/>
    </source>
</evidence>
<dbReference type="PROSITE" id="PS01224">
    <property type="entry name" value="ARGC"/>
    <property type="match status" value="1"/>
</dbReference>
<keyword evidence="3" id="KW-0055">Arginine biosynthesis</keyword>
<dbReference type="CDD" id="cd23934">
    <property type="entry name" value="AGPR_1_C"/>
    <property type="match status" value="1"/>
</dbReference>
<dbReference type="FunFam" id="3.30.360.10:FF:000014">
    <property type="entry name" value="N-acetyl-gamma-glutamyl-phosphate reductase"/>
    <property type="match status" value="1"/>
</dbReference>
<reference evidence="9" key="1">
    <citation type="journal article" date="2015" name="Proc. Natl. Acad. Sci. U.S.A.">
        <title>Networks of energetic and metabolic interactions define dynamics in microbial communities.</title>
        <authorList>
            <person name="Embree M."/>
            <person name="Liu J.K."/>
            <person name="Al-Bassam M.M."/>
            <person name="Zengler K."/>
        </authorList>
    </citation>
    <scope>NUCLEOTIDE SEQUENCE</scope>
</reference>
<dbReference type="Pfam" id="PF22698">
    <property type="entry name" value="Semialdhyde_dhC_1"/>
    <property type="match status" value="1"/>
</dbReference>
<dbReference type="Gene3D" id="3.30.360.10">
    <property type="entry name" value="Dihydrodipicolinate Reductase, domain 2"/>
    <property type="match status" value="1"/>
</dbReference>
<dbReference type="GO" id="GO:0051287">
    <property type="term" value="F:NAD binding"/>
    <property type="evidence" value="ECO:0007669"/>
    <property type="project" value="InterPro"/>
</dbReference>
<sequence>MIKAAIFGASGYTGQELTRILSGHPEVTLVAVTSRRFAGKQVSEVFPALHGLTSLKYQNATPAEICKICDDVFLALPHGISMEIAPAFIKAGKKVIDLSADYRLKDLKVYENWYVKHSSAKFIKDAVYGIPELYRQQIKKSNLIANPGCYPTSIILGLAPALKKSLLDVSTIIANSASGVSGAGREPLIGSIFCEVDGGFKAYKVGKHRHLPEIEQELNALAGKKFAISFTPHLLPVKRGILSTIYAKLKKDVSLKDIHSLYSSFYEGEKFIRICPEGVYPNISSVCGSNYCDIGLAVDLRTKRVIIMAAIDNLIKGAAGQAVQNMNIICGFEEDAGLKIAPLYP</sequence>
<dbReference type="InterPro" id="IPR058924">
    <property type="entry name" value="AGPR_dimerisation_dom"/>
</dbReference>
<comment type="pathway">
    <text evidence="1">Amino-acid biosynthesis; L-arginine biosynthesis; N(2)-acetyl-L-ornithine from L-glutamate: step 3/4.</text>
</comment>
<evidence type="ECO:0000256" key="6">
    <source>
        <dbReference type="ARBA" id="ARBA00023002"/>
    </source>
</evidence>
<comment type="catalytic activity">
    <reaction evidence="7">
        <text>N-acetyl-L-glutamate 5-semialdehyde + phosphate + NADP(+) = N-acetyl-L-glutamyl 5-phosphate + NADPH + H(+)</text>
        <dbReference type="Rhea" id="RHEA:21588"/>
        <dbReference type="ChEBI" id="CHEBI:15378"/>
        <dbReference type="ChEBI" id="CHEBI:29123"/>
        <dbReference type="ChEBI" id="CHEBI:43474"/>
        <dbReference type="ChEBI" id="CHEBI:57783"/>
        <dbReference type="ChEBI" id="CHEBI:57936"/>
        <dbReference type="ChEBI" id="CHEBI:58349"/>
        <dbReference type="EC" id="1.2.1.38"/>
    </reaction>
</comment>
<evidence type="ECO:0000256" key="1">
    <source>
        <dbReference type="ARBA" id="ARBA00004862"/>
    </source>
</evidence>
<evidence type="ECO:0000256" key="5">
    <source>
        <dbReference type="ARBA" id="ARBA00022857"/>
    </source>
</evidence>
<dbReference type="CDD" id="cd17895">
    <property type="entry name" value="AGPR_1_N"/>
    <property type="match status" value="1"/>
</dbReference>
<dbReference type="PANTHER" id="PTHR32338">
    <property type="entry name" value="N-ACETYL-GAMMA-GLUTAMYL-PHOSPHATE REDUCTASE, CHLOROPLASTIC-RELATED-RELATED"/>
    <property type="match status" value="1"/>
</dbReference>
<dbReference type="InterPro" id="IPR050085">
    <property type="entry name" value="AGPR"/>
</dbReference>
<keyword evidence="6 9" id="KW-0560">Oxidoreductase</keyword>
<dbReference type="GO" id="GO:0006526">
    <property type="term" value="P:L-arginine biosynthetic process"/>
    <property type="evidence" value="ECO:0007669"/>
    <property type="project" value="UniProtKB-KW"/>
</dbReference>
<dbReference type="SMART" id="SM00859">
    <property type="entry name" value="Semialdhyde_dh"/>
    <property type="match status" value="1"/>
</dbReference>
<dbReference type="HAMAP" id="MF_00150">
    <property type="entry name" value="ArgC_type1"/>
    <property type="match status" value="1"/>
</dbReference>
<keyword evidence="4" id="KW-0028">Amino-acid biosynthesis</keyword>
<dbReference type="NCBIfam" id="TIGR01850">
    <property type="entry name" value="argC"/>
    <property type="match status" value="1"/>
</dbReference>
<evidence type="ECO:0000256" key="7">
    <source>
        <dbReference type="ARBA" id="ARBA00050557"/>
    </source>
</evidence>